<evidence type="ECO:0000256" key="5">
    <source>
        <dbReference type="ARBA" id="ARBA00022679"/>
    </source>
</evidence>
<evidence type="ECO:0000256" key="14">
    <source>
        <dbReference type="PIRNR" id="PIRNR004491"/>
    </source>
</evidence>
<dbReference type="EC" id="2.7.7.2" evidence="14"/>
<keyword evidence="6 14" id="KW-0548">Nucleotidyltransferase</keyword>
<dbReference type="UniPathway" id="UPA00277">
    <property type="reaction ID" value="UER00407"/>
</dbReference>
<keyword evidence="7 14" id="KW-0547">Nucleotide-binding</keyword>
<gene>
    <name evidence="16" type="ORF">GXN76_08750</name>
</gene>
<keyword evidence="17" id="KW-1185">Reference proteome</keyword>
<dbReference type="InterPro" id="IPR015865">
    <property type="entry name" value="Riboflavin_kinase_bac/euk"/>
</dbReference>
<comment type="pathway">
    <text evidence="1 14">Cofactor biosynthesis; FAD biosynthesis; FAD from FMN: step 1/1.</text>
</comment>
<dbReference type="InterPro" id="IPR004821">
    <property type="entry name" value="Cyt_trans-like"/>
</dbReference>
<dbReference type="AlphaFoldDB" id="A0A7D4C6Q8"/>
<dbReference type="EMBL" id="CP048104">
    <property type="protein sequence ID" value="QKG84556.1"/>
    <property type="molecule type" value="Genomic_DNA"/>
</dbReference>
<dbReference type="InterPro" id="IPR015864">
    <property type="entry name" value="FAD_synthase"/>
</dbReference>
<dbReference type="GO" id="GO:0008531">
    <property type="term" value="F:riboflavin kinase activity"/>
    <property type="evidence" value="ECO:0007669"/>
    <property type="project" value="UniProtKB-UniRule"/>
</dbReference>
<keyword evidence="11" id="KW-0511">Multifunctional enzyme</keyword>
<evidence type="ECO:0000256" key="1">
    <source>
        <dbReference type="ARBA" id="ARBA00004726"/>
    </source>
</evidence>
<dbReference type="GO" id="GO:0005524">
    <property type="term" value="F:ATP binding"/>
    <property type="evidence" value="ECO:0007669"/>
    <property type="project" value="UniProtKB-UniRule"/>
</dbReference>
<evidence type="ECO:0000256" key="3">
    <source>
        <dbReference type="ARBA" id="ARBA00022630"/>
    </source>
</evidence>
<comment type="catalytic activity">
    <reaction evidence="12 14">
        <text>riboflavin + ATP = FMN + ADP + H(+)</text>
        <dbReference type="Rhea" id="RHEA:14357"/>
        <dbReference type="ChEBI" id="CHEBI:15378"/>
        <dbReference type="ChEBI" id="CHEBI:30616"/>
        <dbReference type="ChEBI" id="CHEBI:57986"/>
        <dbReference type="ChEBI" id="CHEBI:58210"/>
        <dbReference type="ChEBI" id="CHEBI:456216"/>
        <dbReference type="EC" id="2.7.1.26"/>
    </reaction>
</comment>
<evidence type="ECO:0000256" key="10">
    <source>
        <dbReference type="ARBA" id="ARBA00022840"/>
    </source>
</evidence>
<evidence type="ECO:0000256" key="9">
    <source>
        <dbReference type="ARBA" id="ARBA00022827"/>
    </source>
</evidence>
<evidence type="ECO:0000259" key="15">
    <source>
        <dbReference type="SMART" id="SM00904"/>
    </source>
</evidence>
<dbReference type="InterPro" id="IPR023468">
    <property type="entry name" value="Riboflavin_kinase"/>
</dbReference>
<evidence type="ECO:0000313" key="16">
    <source>
        <dbReference type="EMBL" id="QKG84556.1"/>
    </source>
</evidence>
<comment type="similarity">
    <text evidence="14">Belongs to the ribF family.</text>
</comment>
<evidence type="ECO:0000256" key="13">
    <source>
        <dbReference type="ARBA" id="ARBA00049494"/>
    </source>
</evidence>
<evidence type="ECO:0000313" key="17">
    <source>
        <dbReference type="Proteomes" id="UP000503088"/>
    </source>
</evidence>
<dbReference type="PANTHER" id="PTHR22749:SF6">
    <property type="entry name" value="RIBOFLAVIN KINASE"/>
    <property type="match status" value="1"/>
</dbReference>
<organism evidence="16 17">
    <name type="scientific">Kroppenstedtia pulmonis</name>
    <dbReference type="NCBI Taxonomy" id="1380685"/>
    <lineage>
        <taxon>Bacteria</taxon>
        <taxon>Bacillati</taxon>
        <taxon>Bacillota</taxon>
        <taxon>Bacilli</taxon>
        <taxon>Bacillales</taxon>
        <taxon>Thermoactinomycetaceae</taxon>
        <taxon>Kroppenstedtia</taxon>
    </lineage>
</organism>
<reference evidence="16 17" key="1">
    <citation type="submission" date="2020-01" db="EMBL/GenBank/DDBJ databases">
        <authorList>
            <person name="Gulvik C.A."/>
            <person name="Batra D.G."/>
        </authorList>
    </citation>
    <scope>NUCLEOTIDE SEQUENCE [LARGE SCALE GENOMIC DNA]</scope>
    <source>
        <strain evidence="16 17">W9323</strain>
    </source>
</reference>
<dbReference type="FunFam" id="3.40.50.620:FF:000021">
    <property type="entry name" value="Riboflavin biosynthesis protein"/>
    <property type="match status" value="1"/>
</dbReference>
<evidence type="ECO:0000256" key="7">
    <source>
        <dbReference type="ARBA" id="ARBA00022741"/>
    </source>
</evidence>
<dbReference type="GO" id="GO:0006747">
    <property type="term" value="P:FAD biosynthetic process"/>
    <property type="evidence" value="ECO:0007669"/>
    <property type="project" value="UniProtKB-UniRule"/>
</dbReference>
<keyword evidence="4 14" id="KW-0288">FMN</keyword>
<dbReference type="SUPFAM" id="SSF82114">
    <property type="entry name" value="Riboflavin kinase-like"/>
    <property type="match status" value="1"/>
</dbReference>
<evidence type="ECO:0000256" key="4">
    <source>
        <dbReference type="ARBA" id="ARBA00022643"/>
    </source>
</evidence>
<dbReference type="Gene3D" id="3.40.50.620">
    <property type="entry name" value="HUPs"/>
    <property type="match status" value="1"/>
</dbReference>
<evidence type="ECO:0000256" key="6">
    <source>
        <dbReference type="ARBA" id="ARBA00022695"/>
    </source>
</evidence>
<keyword evidence="9 14" id="KW-0274">FAD</keyword>
<dbReference type="NCBIfam" id="NF004160">
    <property type="entry name" value="PRK05627.1-3"/>
    <property type="match status" value="1"/>
</dbReference>
<comment type="pathway">
    <text evidence="2 14">Cofactor biosynthesis; FMN biosynthesis; FMN from riboflavin (ATP route): step 1/1.</text>
</comment>
<dbReference type="Gene3D" id="2.40.30.30">
    <property type="entry name" value="Riboflavin kinase-like"/>
    <property type="match status" value="1"/>
</dbReference>
<proteinExistence type="inferred from homology"/>
<evidence type="ECO:0000256" key="8">
    <source>
        <dbReference type="ARBA" id="ARBA00022777"/>
    </source>
</evidence>
<evidence type="ECO:0000256" key="11">
    <source>
        <dbReference type="ARBA" id="ARBA00023268"/>
    </source>
</evidence>
<dbReference type="NCBIfam" id="TIGR00125">
    <property type="entry name" value="cyt_tran_rel"/>
    <property type="match status" value="1"/>
</dbReference>
<dbReference type="Proteomes" id="UP000503088">
    <property type="component" value="Chromosome"/>
</dbReference>
<dbReference type="GO" id="GO:0009231">
    <property type="term" value="P:riboflavin biosynthetic process"/>
    <property type="evidence" value="ECO:0007669"/>
    <property type="project" value="InterPro"/>
</dbReference>
<dbReference type="SUPFAM" id="SSF52374">
    <property type="entry name" value="Nucleotidylyl transferase"/>
    <property type="match status" value="1"/>
</dbReference>
<dbReference type="NCBIfam" id="TIGR00083">
    <property type="entry name" value="ribF"/>
    <property type="match status" value="1"/>
</dbReference>
<keyword evidence="8 14" id="KW-0418">Kinase</keyword>
<dbReference type="CDD" id="cd02064">
    <property type="entry name" value="FAD_synthetase_N"/>
    <property type="match status" value="1"/>
</dbReference>
<keyword evidence="10 14" id="KW-0067">ATP-binding</keyword>
<evidence type="ECO:0000256" key="12">
    <source>
        <dbReference type="ARBA" id="ARBA00047880"/>
    </source>
</evidence>
<keyword evidence="5 14" id="KW-0808">Transferase</keyword>
<sequence length="314" mass="35377">METIQLSYPFSLQDSPPPTVLAIGYFDGVHLGHRAVIERAKSLAERLGAAVGVMTFHPHPREVLGKGDISHYLTPFQEKREIFEHLGVDRTYVMRFDREFASLSKEDFVENVLMPLNVKGIAVGFNFSFAKGAEGTAKDLADLGQGRFEVEITPPIYQDEIPLSSTRIREALSEGRVELATDILGRPYAFQGKVAHGDHRGRKIGFPTANLLLEEAYFPLDTGVYVVKASWKENERYGVMNVGYRPTFHDADVRPTMEVHLLDTNEDLYGLNMAVSVLHRLRSERKFPSIDALVDQIRKDEKEARSWLESKGLS</sequence>
<dbReference type="SMART" id="SM00904">
    <property type="entry name" value="Flavokinase"/>
    <property type="match status" value="1"/>
</dbReference>
<dbReference type="InterPro" id="IPR023465">
    <property type="entry name" value="Riboflavin_kinase_dom_sf"/>
</dbReference>
<evidence type="ECO:0000256" key="2">
    <source>
        <dbReference type="ARBA" id="ARBA00005201"/>
    </source>
</evidence>
<dbReference type="Pfam" id="PF06574">
    <property type="entry name" value="FAD_syn"/>
    <property type="match status" value="1"/>
</dbReference>
<dbReference type="KEGG" id="kpul:GXN76_08750"/>
<dbReference type="EC" id="2.7.1.26" evidence="14"/>
<dbReference type="InterPro" id="IPR002606">
    <property type="entry name" value="Riboflavin_kinase_bac"/>
</dbReference>
<protein>
    <recommendedName>
        <fullName evidence="14">Riboflavin biosynthesis protein</fullName>
    </recommendedName>
    <domain>
        <recommendedName>
            <fullName evidence="14">Riboflavin kinase</fullName>
            <ecNumber evidence="14">2.7.1.26</ecNumber>
        </recommendedName>
        <alternativeName>
            <fullName evidence="14">Flavokinase</fullName>
        </alternativeName>
    </domain>
    <domain>
        <recommendedName>
            <fullName evidence="14">FMN adenylyltransferase</fullName>
            <ecNumber evidence="14">2.7.7.2</ecNumber>
        </recommendedName>
        <alternativeName>
            <fullName evidence="14">FAD pyrophosphorylase</fullName>
        </alternativeName>
        <alternativeName>
            <fullName evidence="14">FAD synthase</fullName>
        </alternativeName>
    </domain>
</protein>
<dbReference type="PIRSF" id="PIRSF004491">
    <property type="entry name" value="FAD_Synth"/>
    <property type="match status" value="1"/>
</dbReference>
<accession>A0A7D4C6Q8</accession>
<feature type="domain" description="Riboflavin kinase" evidence="15">
    <location>
        <begin position="183"/>
        <end position="309"/>
    </location>
</feature>
<dbReference type="InterPro" id="IPR014729">
    <property type="entry name" value="Rossmann-like_a/b/a_fold"/>
</dbReference>
<dbReference type="GO" id="GO:0003919">
    <property type="term" value="F:FMN adenylyltransferase activity"/>
    <property type="evidence" value="ECO:0007669"/>
    <property type="project" value="UniProtKB-UniRule"/>
</dbReference>
<dbReference type="Pfam" id="PF01687">
    <property type="entry name" value="Flavokinase"/>
    <property type="match status" value="1"/>
</dbReference>
<dbReference type="GO" id="GO:0009398">
    <property type="term" value="P:FMN biosynthetic process"/>
    <property type="evidence" value="ECO:0007669"/>
    <property type="project" value="UniProtKB-UniRule"/>
</dbReference>
<dbReference type="UniPathway" id="UPA00276">
    <property type="reaction ID" value="UER00406"/>
</dbReference>
<comment type="catalytic activity">
    <reaction evidence="13 14">
        <text>FMN + ATP + H(+) = FAD + diphosphate</text>
        <dbReference type="Rhea" id="RHEA:17237"/>
        <dbReference type="ChEBI" id="CHEBI:15378"/>
        <dbReference type="ChEBI" id="CHEBI:30616"/>
        <dbReference type="ChEBI" id="CHEBI:33019"/>
        <dbReference type="ChEBI" id="CHEBI:57692"/>
        <dbReference type="ChEBI" id="CHEBI:58210"/>
        <dbReference type="EC" id="2.7.7.2"/>
    </reaction>
</comment>
<dbReference type="PANTHER" id="PTHR22749">
    <property type="entry name" value="RIBOFLAVIN KINASE/FMN ADENYLYLTRANSFERASE"/>
    <property type="match status" value="1"/>
</dbReference>
<dbReference type="NCBIfam" id="NF004162">
    <property type="entry name" value="PRK05627.1-5"/>
    <property type="match status" value="1"/>
</dbReference>
<name>A0A7D4C6Q8_9BACL</name>
<keyword evidence="3 14" id="KW-0285">Flavoprotein</keyword>
<dbReference type="RefSeq" id="WP_173222360.1">
    <property type="nucleotide sequence ID" value="NZ_CP048104.1"/>
</dbReference>